<proteinExistence type="predicted"/>
<dbReference type="Pfam" id="PF08044">
    <property type="entry name" value="DUF1707"/>
    <property type="match status" value="1"/>
</dbReference>
<feature type="region of interest" description="Disordered" evidence="1">
    <location>
        <begin position="197"/>
        <end position="221"/>
    </location>
</feature>
<gene>
    <name evidence="4" type="ORF">AC529_11855</name>
</gene>
<comment type="caution">
    <text evidence="4">The sequence shown here is derived from an EMBL/GenBank/DDBJ whole genome shotgun (WGS) entry which is preliminary data.</text>
</comment>
<feature type="region of interest" description="Disordered" evidence="1">
    <location>
        <begin position="1"/>
        <end position="28"/>
    </location>
</feature>
<organism evidence="4 5">
    <name type="scientific">Thermobifida cellulosilytica TB100</name>
    <dbReference type="NCBI Taxonomy" id="665004"/>
    <lineage>
        <taxon>Bacteria</taxon>
        <taxon>Bacillati</taxon>
        <taxon>Actinomycetota</taxon>
        <taxon>Actinomycetes</taxon>
        <taxon>Streptosporangiales</taxon>
        <taxon>Nocardiopsidaceae</taxon>
        <taxon>Thermobifida</taxon>
    </lineage>
</organism>
<sequence length="221" mass="23493">MEPDRLRASDADREHSAARIREAHAEGRLDPDELDERLDRVYRAKTLGELAEVTRDLPPAGTSSVVAGGPVGMSVSTEEARRLAAEGQGRETISAVFGGVERGGRWLVEPHTSVSVLFGGVDLDLREAVLAQREVVVQCAVVFGGLSITVPPGVRVTSRANAFMGGIDLSKVESATDPNAPTIRITGTCLMGGIDVRTKAPKKQRPPLTPAHRDMGHTAAD</sequence>
<dbReference type="RefSeq" id="WP_068753893.1">
    <property type="nucleotide sequence ID" value="NZ_KQ950180.1"/>
</dbReference>
<dbReference type="Pfam" id="PF09922">
    <property type="entry name" value="LiaF-like_C"/>
    <property type="match status" value="1"/>
</dbReference>
<reference evidence="5" key="1">
    <citation type="journal article" date="2017" name="Acta Aliment.">
        <title>Plant polysaccharide degrading enzyme system of Thermpbifida cellulosilytica TB100 revealed by de novo genome project data.</title>
        <authorList>
            <person name="Toth A."/>
            <person name="Baka E."/>
            <person name="Luzics S."/>
            <person name="Bata-Vidacs I."/>
            <person name="Nagy I."/>
            <person name="Balint B."/>
            <person name="Herceg R."/>
            <person name="Olasz F."/>
            <person name="Wilk T."/>
            <person name="Nagy T."/>
            <person name="Kriszt B."/>
            <person name="Nagy I."/>
            <person name="Kukolya J."/>
        </authorList>
    </citation>
    <scope>NUCLEOTIDE SEQUENCE [LARGE SCALE GENOMIC DNA]</scope>
    <source>
        <strain evidence="5">TB100</strain>
    </source>
</reference>
<evidence type="ECO:0000259" key="2">
    <source>
        <dbReference type="Pfam" id="PF08044"/>
    </source>
</evidence>
<feature type="domain" description="Cell wall-active antibiotics response LiaF-like C-terminal" evidence="3">
    <location>
        <begin position="111"/>
        <end position="172"/>
    </location>
</feature>
<evidence type="ECO:0000259" key="3">
    <source>
        <dbReference type="Pfam" id="PF09922"/>
    </source>
</evidence>
<feature type="domain" description="DUF1707" evidence="2">
    <location>
        <begin position="6"/>
        <end position="58"/>
    </location>
</feature>
<evidence type="ECO:0000313" key="4">
    <source>
        <dbReference type="EMBL" id="KUP96454.1"/>
    </source>
</evidence>
<dbReference type="Proteomes" id="UP000074382">
    <property type="component" value="Unassembled WGS sequence"/>
</dbReference>
<dbReference type="PANTHER" id="PTHR40763">
    <property type="entry name" value="MEMBRANE PROTEIN-RELATED"/>
    <property type="match status" value="1"/>
</dbReference>
<dbReference type="InterPro" id="IPR012551">
    <property type="entry name" value="DUF1707_SHOCT-like"/>
</dbReference>
<dbReference type="PATRIC" id="fig|665004.4.peg.1068"/>
<dbReference type="OrthoDB" id="4772576at2"/>
<name>A0A147KGL9_THECS</name>
<dbReference type="PANTHER" id="PTHR40763:SF4">
    <property type="entry name" value="DUF1707 DOMAIN-CONTAINING PROTEIN"/>
    <property type="match status" value="1"/>
</dbReference>
<accession>A0A147KGL9</accession>
<dbReference type="EMBL" id="LGEM01000089">
    <property type="protein sequence ID" value="KUP96454.1"/>
    <property type="molecule type" value="Genomic_DNA"/>
</dbReference>
<protein>
    <submittedName>
        <fullName evidence="4">Uncharacterized protein</fullName>
    </submittedName>
</protein>
<evidence type="ECO:0000256" key="1">
    <source>
        <dbReference type="SAM" id="MobiDB-lite"/>
    </source>
</evidence>
<dbReference type="AlphaFoldDB" id="A0A147KGL9"/>
<keyword evidence="5" id="KW-1185">Reference proteome</keyword>
<dbReference type="STRING" id="665004.AC529_11855"/>
<evidence type="ECO:0000313" key="5">
    <source>
        <dbReference type="Proteomes" id="UP000074382"/>
    </source>
</evidence>
<feature type="compositionally biased region" description="Basic and acidic residues" evidence="1">
    <location>
        <begin position="211"/>
        <end position="221"/>
    </location>
</feature>
<dbReference type="InterPro" id="IPR024425">
    <property type="entry name" value="LiaF-like_C"/>
</dbReference>